<dbReference type="InterPro" id="IPR016161">
    <property type="entry name" value="Ald_DH/histidinol_DH"/>
</dbReference>
<feature type="compositionally biased region" description="Low complexity" evidence="1">
    <location>
        <begin position="277"/>
        <end position="288"/>
    </location>
</feature>
<evidence type="ECO:0000256" key="1">
    <source>
        <dbReference type="SAM" id="MobiDB-lite"/>
    </source>
</evidence>
<evidence type="ECO:0000313" key="2">
    <source>
        <dbReference type="EMBL" id="APY85297.1"/>
    </source>
</evidence>
<name>A0ABM6GQ31_9ACTN</name>
<accession>A0ABM6GQ31</accession>
<evidence type="ECO:0000313" key="3">
    <source>
        <dbReference type="Proteomes" id="UP000187191"/>
    </source>
</evidence>
<protein>
    <submittedName>
        <fullName evidence="2">Uncharacterized protein</fullName>
    </submittedName>
</protein>
<proteinExistence type="predicted"/>
<gene>
    <name evidence="2" type="ORF">A7J05_05775</name>
</gene>
<organism evidence="2 3">
    <name type="scientific">Streptomyces alfalfae</name>
    <dbReference type="NCBI Taxonomy" id="1642299"/>
    <lineage>
        <taxon>Bacteria</taxon>
        <taxon>Bacillati</taxon>
        <taxon>Actinomycetota</taxon>
        <taxon>Actinomycetes</taxon>
        <taxon>Kitasatosporales</taxon>
        <taxon>Streptomycetaceae</taxon>
        <taxon>Streptomyces</taxon>
    </lineage>
</organism>
<dbReference type="SUPFAM" id="SSF53720">
    <property type="entry name" value="ALDH-like"/>
    <property type="match status" value="1"/>
</dbReference>
<dbReference type="Proteomes" id="UP000187191">
    <property type="component" value="Chromosome"/>
</dbReference>
<sequence length="442" mass="45473">MRADAAGPVVLHAFRGGEWRTSLDTAALPGPRGAPYGLALVPEIVVHADRRRWETARGGLPPLTGRRELLLRAVELFDRGTVTVGGLGAQGPEDFRAALWETAGVPGPLVDRWCGMLRDTLLKRGEAAADDALALVALPGNTFTCLDSVLDQAERSAAVWVRPSRREPVSAARLVAALLAAGWPPLRIGLYPGEQHTLHGLVKRTDRQIVYGGTGLAASVRRSPALTLHGPGRGCALVPGAMPVDEAVAWLLPLVAGDSGRFCGNVRTILCADGTDSADGTAGTAGTDGADDADGADGTGGTGGADSAAGAAGADGGAGSGGARCAALASALAVALDAVSADPTGPDWPLTVFRDPEAAHRALRSVHDRMRPGDRLLTRRPAVTEVDGAPCVLPRLVLLDRAAGHPLLGHEVPFPFAAVLTATPDTVRAATADSLFVYRPAK</sequence>
<dbReference type="EMBL" id="CP015588">
    <property type="protein sequence ID" value="APY85297.1"/>
    <property type="molecule type" value="Genomic_DNA"/>
</dbReference>
<keyword evidence="3" id="KW-1185">Reference proteome</keyword>
<feature type="region of interest" description="Disordered" evidence="1">
    <location>
        <begin position="277"/>
        <end position="314"/>
    </location>
</feature>
<dbReference type="RefSeq" id="WP_076683315.1">
    <property type="nucleotide sequence ID" value="NZ_CP015588.1"/>
</dbReference>
<reference evidence="2 3" key="1">
    <citation type="submission" date="2016-05" db="EMBL/GenBank/DDBJ databases">
        <authorList>
            <person name="Gu J."/>
        </authorList>
    </citation>
    <scope>NUCLEOTIDE SEQUENCE [LARGE SCALE GENOMIC DNA]</scope>
    <source>
        <strain evidence="2 3">ACCC40021</strain>
    </source>
</reference>